<dbReference type="Gene3D" id="3.40.640.10">
    <property type="entry name" value="Type I PLP-dependent aspartate aminotransferase-like (Major domain)"/>
    <property type="match status" value="1"/>
</dbReference>
<keyword evidence="7 13" id="KW-0032">Aminotransferase</keyword>
<evidence type="ECO:0000256" key="6">
    <source>
        <dbReference type="ARBA" id="ARBA00021753"/>
    </source>
</evidence>
<organism evidence="13 14">
    <name type="scientific">Kluyveromyces marxianus</name>
    <name type="common">Yeast</name>
    <name type="synonym">Candida kefyr</name>
    <dbReference type="NCBI Taxonomy" id="4911"/>
    <lineage>
        <taxon>Eukaryota</taxon>
        <taxon>Fungi</taxon>
        <taxon>Dikarya</taxon>
        <taxon>Ascomycota</taxon>
        <taxon>Saccharomycotina</taxon>
        <taxon>Saccharomycetes</taxon>
        <taxon>Saccharomycetales</taxon>
        <taxon>Saccharomycetaceae</taxon>
        <taxon>Kluyveromyces</taxon>
    </lineage>
</organism>
<evidence type="ECO:0000313" key="13">
    <source>
        <dbReference type="EMBL" id="QGN17966.1"/>
    </source>
</evidence>
<dbReference type="InterPro" id="IPR049704">
    <property type="entry name" value="Aminotrans_3_PPA_site"/>
</dbReference>
<accession>A0ABX6F0J3</accession>
<comment type="subcellular location">
    <subcellularLocation>
        <location evidence="2">Mitochondrion</location>
    </subcellularLocation>
</comment>
<evidence type="ECO:0000256" key="9">
    <source>
        <dbReference type="ARBA" id="ARBA00022679"/>
    </source>
</evidence>
<dbReference type="PROSITE" id="PS00600">
    <property type="entry name" value="AA_TRANSFER_CLASS_3"/>
    <property type="match status" value="1"/>
</dbReference>
<dbReference type="NCBIfam" id="TIGR00707">
    <property type="entry name" value="argD"/>
    <property type="match status" value="1"/>
</dbReference>
<gene>
    <name evidence="13" type="primary">ARG8</name>
    <name evidence="13" type="ORF">FIM1_5175</name>
</gene>
<dbReference type="EC" id="2.6.1.11" evidence="5"/>
<protein>
    <recommendedName>
        <fullName evidence="6">Acetylornithine aminotransferase, mitochondrial</fullName>
        <ecNumber evidence="5">2.6.1.11</ecNumber>
    </recommendedName>
</protein>
<evidence type="ECO:0000256" key="12">
    <source>
        <dbReference type="SAM" id="Coils"/>
    </source>
</evidence>
<comment type="cofactor">
    <cofactor evidence="1">
        <name>pyridoxal 5'-phosphate</name>
        <dbReference type="ChEBI" id="CHEBI:597326"/>
    </cofactor>
</comment>
<dbReference type="InterPro" id="IPR050103">
    <property type="entry name" value="Class-III_PLP-dep_AT"/>
</dbReference>
<evidence type="ECO:0000256" key="1">
    <source>
        <dbReference type="ARBA" id="ARBA00001933"/>
    </source>
</evidence>
<dbReference type="Gene3D" id="3.90.1150.10">
    <property type="entry name" value="Aspartate Aminotransferase, domain 1"/>
    <property type="match status" value="1"/>
</dbReference>
<feature type="coiled-coil region" evidence="12">
    <location>
        <begin position="185"/>
        <end position="212"/>
    </location>
</feature>
<evidence type="ECO:0000313" key="14">
    <source>
        <dbReference type="Proteomes" id="UP000422736"/>
    </source>
</evidence>
<dbReference type="InterPro" id="IPR004636">
    <property type="entry name" value="AcOrn/SuccOrn_fam"/>
</dbReference>
<evidence type="ECO:0000256" key="3">
    <source>
        <dbReference type="ARBA" id="ARBA00005024"/>
    </source>
</evidence>
<proteinExistence type="inferred from homology"/>
<dbReference type="SUPFAM" id="SSF53383">
    <property type="entry name" value="PLP-dependent transferases"/>
    <property type="match status" value="1"/>
</dbReference>
<keyword evidence="10 11" id="KW-0663">Pyridoxal phosphate</keyword>
<name>A0ABX6F0J3_KLUMA</name>
<reference evidence="13 14" key="1">
    <citation type="submission" date="2016-03" db="EMBL/GenBank/DDBJ databases">
        <title>How can Kluyveromyces marxianus grow so fast - potential evolutionary course in Saccharomyces Complex revealed by comparative genomics.</title>
        <authorList>
            <person name="Mo W."/>
            <person name="Lu W."/>
            <person name="Yang X."/>
            <person name="Qi J."/>
            <person name="Lv H."/>
        </authorList>
    </citation>
    <scope>NUCLEOTIDE SEQUENCE [LARGE SCALE GENOMIC DNA]</scope>
    <source>
        <strain evidence="13 14">FIM1</strain>
    </source>
</reference>
<evidence type="ECO:0000256" key="2">
    <source>
        <dbReference type="ARBA" id="ARBA00004173"/>
    </source>
</evidence>
<dbReference type="CDD" id="cd00610">
    <property type="entry name" value="OAT_like"/>
    <property type="match status" value="1"/>
</dbReference>
<evidence type="ECO:0000256" key="4">
    <source>
        <dbReference type="ARBA" id="ARBA00008954"/>
    </source>
</evidence>
<keyword evidence="12" id="KW-0175">Coiled coil</keyword>
<dbReference type="PANTHER" id="PTHR11986">
    <property type="entry name" value="AMINOTRANSFERASE CLASS III"/>
    <property type="match status" value="1"/>
</dbReference>
<dbReference type="NCBIfam" id="NF002325">
    <property type="entry name" value="PRK01278.1"/>
    <property type="match status" value="1"/>
</dbReference>
<evidence type="ECO:0000256" key="5">
    <source>
        <dbReference type="ARBA" id="ARBA00012919"/>
    </source>
</evidence>
<reference evidence="13 14" key="2">
    <citation type="submission" date="2019-11" db="EMBL/GenBank/DDBJ databases">
        <authorList>
            <person name="Lu H."/>
        </authorList>
    </citation>
    <scope>NUCLEOTIDE SEQUENCE [LARGE SCALE GENOMIC DNA]</scope>
    <source>
        <strain evidence="13 14">FIM1</strain>
    </source>
</reference>
<evidence type="ECO:0000256" key="11">
    <source>
        <dbReference type="RuleBase" id="RU003560"/>
    </source>
</evidence>
<dbReference type="Pfam" id="PF00202">
    <property type="entry name" value="Aminotran_3"/>
    <property type="match status" value="1"/>
</dbReference>
<evidence type="ECO:0000256" key="7">
    <source>
        <dbReference type="ARBA" id="ARBA00022576"/>
    </source>
</evidence>
<keyword evidence="8" id="KW-0028">Amino-acid biosynthesis</keyword>
<dbReference type="PIRSF" id="PIRSF000521">
    <property type="entry name" value="Transaminase_4ab_Lys_Orn"/>
    <property type="match status" value="1"/>
</dbReference>
<dbReference type="InterPro" id="IPR005814">
    <property type="entry name" value="Aminotrans_3"/>
</dbReference>
<dbReference type="Proteomes" id="UP000422736">
    <property type="component" value="Chromosome 8"/>
</dbReference>
<dbReference type="EMBL" id="CP015060">
    <property type="protein sequence ID" value="QGN17966.1"/>
    <property type="molecule type" value="Genomic_DNA"/>
</dbReference>
<dbReference type="PANTHER" id="PTHR11986:SF79">
    <property type="entry name" value="ACETYLORNITHINE AMINOTRANSFERASE, MITOCHONDRIAL"/>
    <property type="match status" value="1"/>
</dbReference>
<dbReference type="HAMAP" id="MF_01107">
    <property type="entry name" value="ArgD_aminotrans_3"/>
    <property type="match status" value="1"/>
</dbReference>
<dbReference type="InterPro" id="IPR015424">
    <property type="entry name" value="PyrdxlP-dep_Trfase"/>
</dbReference>
<sequence length="423" mass="46469">MRGVRQFHSSKRALQSLIDKQKFQVTTYSRPNDLILSRGKNAILYDDINHKEYIDFTAGIAVTALGHANPEVAKVIYEQSKKLIHSSNLYYNDKCLKLSETLVEATRKFGGQHDASKVFLCNSGTEANEAALKFAKKHGILKNPSKQGIIAFENSFHGRTMGALSVTSNPKYREPFGSLIPGVEFLNVNDELNKLEQQISALKDKVAGLIVEPIQGEGGVFPIPVDTLVGLRKICNDNDVVVIYDEIQCGLGRSGKLWAHAYLPKEAHPDIFTSAKALGNGFPIAATVVNEKINNILKVGDHGTTYGGNPLGSAIGNYVVGTIAQENFLEQVLQKGELLVNRLKKLQERFPNQIKDIRGKGLMIGCDFVEPPAKIVEAARDDGLLIITAGKTTVRFVPALTIEDDLLQKGLDIFEKAVEKVYL</sequence>
<comment type="similarity">
    <text evidence="4 11">Belongs to the class-III pyridoxal-phosphate-dependent aminotransferase family.</text>
</comment>
<keyword evidence="9" id="KW-0808">Transferase</keyword>
<dbReference type="InterPro" id="IPR015421">
    <property type="entry name" value="PyrdxlP-dep_Trfase_major"/>
</dbReference>
<evidence type="ECO:0000256" key="10">
    <source>
        <dbReference type="ARBA" id="ARBA00022898"/>
    </source>
</evidence>
<dbReference type="GO" id="GO:0008483">
    <property type="term" value="F:transaminase activity"/>
    <property type="evidence" value="ECO:0007669"/>
    <property type="project" value="UniProtKB-KW"/>
</dbReference>
<evidence type="ECO:0000256" key="8">
    <source>
        <dbReference type="ARBA" id="ARBA00022605"/>
    </source>
</evidence>
<comment type="pathway">
    <text evidence="3">Amino-acid biosynthesis; L-arginine biosynthesis; N(2)-acetyl-L-ornithine from L-glutamate: step 4/4.</text>
</comment>
<keyword evidence="14" id="KW-1185">Reference proteome</keyword>
<dbReference type="InterPro" id="IPR015422">
    <property type="entry name" value="PyrdxlP-dep_Trfase_small"/>
</dbReference>